<evidence type="ECO:0000256" key="5">
    <source>
        <dbReference type="ARBA" id="ARBA00037900"/>
    </source>
</evidence>
<dbReference type="PANTHER" id="PTHR11080:SF2">
    <property type="entry name" value="LD05707P"/>
    <property type="match status" value="1"/>
</dbReference>
<evidence type="ECO:0000259" key="8">
    <source>
        <dbReference type="Pfam" id="PF00857"/>
    </source>
</evidence>
<keyword evidence="11" id="KW-1185">Reference proteome</keyword>
<dbReference type="Pfam" id="PF00857">
    <property type="entry name" value="Isochorismatase"/>
    <property type="match status" value="1"/>
</dbReference>
<dbReference type="Proteomes" id="UP000293865">
    <property type="component" value="Unassembled WGS sequence"/>
</dbReference>
<dbReference type="AlphaFoldDB" id="A0A4V1QWR9"/>
<dbReference type="InterPro" id="IPR052347">
    <property type="entry name" value="Isochorismatase_Nicotinamidase"/>
</dbReference>
<reference evidence="9 11" key="1">
    <citation type="submission" date="2019-01" db="EMBL/GenBank/DDBJ databases">
        <title>Agromyces.</title>
        <authorList>
            <person name="Li J."/>
        </authorList>
    </citation>
    <scope>NUCLEOTIDE SEQUENCE [LARGE SCALE GENOMIC DNA]</scope>
    <source>
        <strain evidence="9 11">DSM 15934</strain>
    </source>
</reference>
<dbReference type="SUPFAM" id="SSF52499">
    <property type="entry name" value="Isochorismatase-like hydrolases"/>
    <property type="match status" value="1"/>
</dbReference>
<evidence type="ECO:0000256" key="7">
    <source>
        <dbReference type="ARBA" id="ARBA00043224"/>
    </source>
</evidence>
<sequence length="200" mass="20944">MTRALFIIDVQNDFTEGGALGVEGGAAVAAGVTELLERHRGEYDVVVASRDWHSAEGDNGGHFAVESEPDFVETWPVHCVAGTEGAEYHPALSLDHVDVHIRKGQGVPAYSIFEGTDDDGASMSDVLTSRGITDVDVVGIATDYCVRASVLDALEHGQHVRVFTDLIAGVAASTSELALAELGHAGADITESTALDRAAS</sequence>
<protein>
    <recommendedName>
        <fullName evidence="6">nicotinamidase</fullName>
        <ecNumber evidence="6">3.5.1.19</ecNumber>
    </recommendedName>
    <alternativeName>
        <fullName evidence="7">Nicotinamide deamidase</fullName>
    </alternativeName>
</protein>
<dbReference type="Gene3D" id="3.40.50.850">
    <property type="entry name" value="Isochorismatase-like"/>
    <property type="match status" value="1"/>
</dbReference>
<dbReference type="InterPro" id="IPR000868">
    <property type="entry name" value="Isochorismatase-like_dom"/>
</dbReference>
<evidence type="ECO:0000313" key="11">
    <source>
        <dbReference type="Proteomes" id="UP000293865"/>
    </source>
</evidence>
<evidence type="ECO:0000256" key="1">
    <source>
        <dbReference type="ARBA" id="ARBA00006336"/>
    </source>
</evidence>
<dbReference type="InterPro" id="IPR036380">
    <property type="entry name" value="Isochorismatase-like_sf"/>
</dbReference>
<name>A0A4V1QWR9_9MICO</name>
<gene>
    <name evidence="10" type="ORF">ESP51_05910</name>
    <name evidence="9" type="ORF">ESP51_19225</name>
</gene>
<dbReference type="OrthoDB" id="9791276at2"/>
<dbReference type="EMBL" id="SDPN01000007">
    <property type="protein sequence ID" value="RXZ72146.1"/>
    <property type="molecule type" value="Genomic_DNA"/>
</dbReference>
<proteinExistence type="inferred from homology"/>
<comment type="caution">
    <text evidence="9">The sequence shown here is derived from an EMBL/GenBank/DDBJ whole genome shotgun (WGS) entry which is preliminary data.</text>
</comment>
<keyword evidence="2" id="KW-0662">Pyridine nucleotide biosynthesis</keyword>
<dbReference type="GO" id="GO:0008936">
    <property type="term" value="F:nicotinamidase activity"/>
    <property type="evidence" value="ECO:0007669"/>
    <property type="project" value="UniProtKB-EC"/>
</dbReference>
<evidence type="ECO:0000256" key="2">
    <source>
        <dbReference type="ARBA" id="ARBA00022642"/>
    </source>
</evidence>
<evidence type="ECO:0000313" key="9">
    <source>
        <dbReference type="EMBL" id="RXZ67116.1"/>
    </source>
</evidence>
<keyword evidence="4" id="KW-0378">Hydrolase</keyword>
<dbReference type="EMBL" id="SDPN01000063">
    <property type="protein sequence ID" value="RXZ67116.1"/>
    <property type="molecule type" value="Genomic_DNA"/>
</dbReference>
<comment type="similarity">
    <text evidence="1">Belongs to the isochorismatase family.</text>
</comment>
<evidence type="ECO:0000256" key="6">
    <source>
        <dbReference type="ARBA" id="ARBA00039017"/>
    </source>
</evidence>
<dbReference type="PANTHER" id="PTHR11080">
    <property type="entry name" value="PYRAZINAMIDASE/NICOTINAMIDASE"/>
    <property type="match status" value="1"/>
</dbReference>
<evidence type="ECO:0000256" key="3">
    <source>
        <dbReference type="ARBA" id="ARBA00022723"/>
    </source>
</evidence>
<dbReference type="EC" id="3.5.1.19" evidence="6"/>
<evidence type="ECO:0000256" key="4">
    <source>
        <dbReference type="ARBA" id="ARBA00022801"/>
    </source>
</evidence>
<dbReference type="GO" id="GO:0046872">
    <property type="term" value="F:metal ion binding"/>
    <property type="evidence" value="ECO:0007669"/>
    <property type="project" value="UniProtKB-KW"/>
</dbReference>
<feature type="domain" description="Isochorismatase-like" evidence="8">
    <location>
        <begin position="4"/>
        <end position="192"/>
    </location>
</feature>
<keyword evidence="3" id="KW-0479">Metal-binding</keyword>
<dbReference type="RefSeq" id="WP_129519966.1">
    <property type="nucleotide sequence ID" value="NZ_SDPN01000007.1"/>
</dbReference>
<organism evidence="9 11">
    <name type="scientific">Agromyces albus</name>
    <dbReference type="NCBI Taxonomy" id="205332"/>
    <lineage>
        <taxon>Bacteria</taxon>
        <taxon>Bacillati</taxon>
        <taxon>Actinomycetota</taxon>
        <taxon>Actinomycetes</taxon>
        <taxon>Micrococcales</taxon>
        <taxon>Microbacteriaceae</taxon>
        <taxon>Agromyces</taxon>
    </lineage>
</organism>
<comment type="pathway">
    <text evidence="5">Cofactor biosynthesis; nicotinate biosynthesis; nicotinate from nicotinamide: step 1/1.</text>
</comment>
<dbReference type="GO" id="GO:0019363">
    <property type="term" value="P:pyridine nucleotide biosynthetic process"/>
    <property type="evidence" value="ECO:0007669"/>
    <property type="project" value="UniProtKB-KW"/>
</dbReference>
<accession>A0A4V1QWR9</accession>
<evidence type="ECO:0000313" key="10">
    <source>
        <dbReference type="EMBL" id="RXZ72146.1"/>
    </source>
</evidence>